<dbReference type="PROSITE" id="PS50850">
    <property type="entry name" value="MFS"/>
    <property type="match status" value="1"/>
</dbReference>
<dbReference type="RefSeq" id="WP_379509118.1">
    <property type="nucleotide sequence ID" value="NZ_JBHRTQ010000005.1"/>
</dbReference>
<feature type="transmembrane region" description="Helical" evidence="4">
    <location>
        <begin position="230"/>
        <end position="253"/>
    </location>
</feature>
<evidence type="ECO:0000313" key="6">
    <source>
        <dbReference type="EMBL" id="MFC3173733.1"/>
    </source>
</evidence>
<dbReference type="InterPro" id="IPR011701">
    <property type="entry name" value="MFS"/>
</dbReference>
<feature type="domain" description="Major facilitator superfamily (MFS) profile" evidence="5">
    <location>
        <begin position="19"/>
        <end position="414"/>
    </location>
</feature>
<keyword evidence="2 4" id="KW-1133">Transmembrane helix</keyword>
<dbReference type="PANTHER" id="PTHR11360">
    <property type="entry name" value="MONOCARBOXYLATE TRANSPORTER"/>
    <property type="match status" value="1"/>
</dbReference>
<feature type="transmembrane region" description="Helical" evidence="4">
    <location>
        <begin position="85"/>
        <end position="104"/>
    </location>
</feature>
<feature type="transmembrane region" description="Helical" evidence="4">
    <location>
        <begin position="143"/>
        <end position="163"/>
    </location>
</feature>
<organism evidence="6 7">
    <name type="scientific">Novosphingobium bradum</name>
    <dbReference type="NCBI Taxonomy" id="1737444"/>
    <lineage>
        <taxon>Bacteria</taxon>
        <taxon>Pseudomonadati</taxon>
        <taxon>Pseudomonadota</taxon>
        <taxon>Alphaproteobacteria</taxon>
        <taxon>Sphingomonadales</taxon>
        <taxon>Sphingomonadaceae</taxon>
        <taxon>Novosphingobium</taxon>
    </lineage>
</organism>
<proteinExistence type="predicted"/>
<dbReference type="Proteomes" id="UP001595604">
    <property type="component" value="Unassembled WGS sequence"/>
</dbReference>
<gene>
    <name evidence="6" type="ORF">ACFOD9_05655</name>
</gene>
<feature type="transmembrane region" description="Helical" evidence="4">
    <location>
        <begin position="20"/>
        <end position="41"/>
    </location>
</feature>
<feature type="transmembrane region" description="Helical" evidence="4">
    <location>
        <begin position="354"/>
        <end position="377"/>
    </location>
</feature>
<dbReference type="Gene3D" id="1.20.1250.20">
    <property type="entry name" value="MFS general substrate transporter like domains"/>
    <property type="match status" value="1"/>
</dbReference>
<feature type="transmembrane region" description="Helical" evidence="4">
    <location>
        <begin position="265"/>
        <end position="287"/>
    </location>
</feature>
<feature type="transmembrane region" description="Helical" evidence="4">
    <location>
        <begin position="53"/>
        <end position="73"/>
    </location>
</feature>
<feature type="transmembrane region" description="Helical" evidence="4">
    <location>
        <begin position="383"/>
        <end position="404"/>
    </location>
</feature>
<reference evidence="7" key="1">
    <citation type="journal article" date="2019" name="Int. J. Syst. Evol. Microbiol.">
        <title>The Global Catalogue of Microorganisms (GCM) 10K type strain sequencing project: providing services to taxonomists for standard genome sequencing and annotation.</title>
        <authorList>
            <consortium name="The Broad Institute Genomics Platform"/>
            <consortium name="The Broad Institute Genome Sequencing Center for Infectious Disease"/>
            <person name="Wu L."/>
            <person name="Ma J."/>
        </authorList>
    </citation>
    <scope>NUCLEOTIDE SEQUENCE [LARGE SCALE GENOMIC DNA]</scope>
    <source>
        <strain evidence="7">KCTC 42984</strain>
    </source>
</reference>
<evidence type="ECO:0000313" key="7">
    <source>
        <dbReference type="Proteomes" id="UP001595604"/>
    </source>
</evidence>
<dbReference type="EMBL" id="JBHRTQ010000005">
    <property type="protein sequence ID" value="MFC3173733.1"/>
    <property type="molecule type" value="Genomic_DNA"/>
</dbReference>
<dbReference type="Pfam" id="PF07690">
    <property type="entry name" value="MFS_1"/>
    <property type="match status" value="1"/>
</dbReference>
<sequence length="417" mass="43848">MSHTVEVSARTEWRRHWTTVLAAVFGVALTSTHVSAVGAFIAPLEQEFGWTRAQISIGSGMPTLLGGLLSPLLGIAIDRWGPRRIALPGAVIFCCATALLSQAGPGIWSWWSLWLLVALGGLMIKPPIWTCAVASLFEKGRGFALSVTLCGAGLATALMPPLATALIDHFGWRHAYVALGLMLGVITLPIFYAFLTSAADNLRRAPVAPEEPAVILTGSTVREALRSPRFYKLTVAAFVFTVAAIGTTANLVPILTSFQFSRAEAAGIAGVAGVTSLVGRLCTGLLLDRFNGNVIGGLVVVIPTITCALLLLAPGSTAMVLLAVVLLGLSLGAELDVVAYLTTRHFGMARYGTIFGAISGFWAIAASLGPTFANYLYDQTGSYAPAITTFLPLYLVASFCLATLGRFPVFPRPPAAA</sequence>
<evidence type="ECO:0000256" key="3">
    <source>
        <dbReference type="ARBA" id="ARBA00023136"/>
    </source>
</evidence>
<dbReference type="SUPFAM" id="SSF103473">
    <property type="entry name" value="MFS general substrate transporter"/>
    <property type="match status" value="1"/>
</dbReference>
<feature type="transmembrane region" description="Helical" evidence="4">
    <location>
        <begin position="319"/>
        <end position="342"/>
    </location>
</feature>
<dbReference type="InterPro" id="IPR036259">
    <property type="entry name" value="MFS_trans_sf"/>
</dbReference>
<evidence type="ECO:0000256" key="2">
    <source>
        <dbReference type="ARBA" id="ARBA00022989"/>
    </source>
</evidence>
<feature type="transmembrane region" description="Helical" evidence="4">
    <location>
        <begin position="110"/>
        <end position="136"/>
    </location>
</feature>
<name>A0ABV7IM32_9SPHN</name>
<accession>A0ABV7IM32</accession>
<protein>
    <submittedName>
        <fullName evidence="6">MFS transporter</fullName>
    </submittedName>
</protein>
<keyword evidence="7" id="KW-1185">Reference proteome</keyword>
<feature type="transmembrane region" description="Helical" evidence="4">
    <location>
        <begin position="175"/>
        <end position="195"/>
    </location>
</feature>
<feature type="transmembrane region" description="Helical" evidence="4">
    <location>
        <begin position="294"/>
        <end position="313"/>
    </location>
</feature>
<evidence type="ECO:0000256" key="1">
    <source>
        <dbReference type="ARBA" id="ARBA00022692"/>
    </source>
</evidence>
<evidence type="ECO:0000256" key="4">
    <source>
        <dbReference type="SAM" id="Phobius"/>
    </source>
</evidence>
<dbReference type="InterPro" id="IPR050327">
    <property type="entry name" value="Proton-linked_MCT"/>
</dbReference>
<dbReference type="InterPro" id="IPR020846">
    <property type="entry name" value="MFS_dom"/>
</dbReference>
<dbReference type="PANTHER" id="PTHR11360:SF290">
    <property type="entry name" value="MONOCARBOXYLATE MFS PERMEASE"/>
    <property type="match status" value="1"/>
</dbReference>
<comment type="caution">
    <text evidence="6">The sequence shown here is derived from an EMBL/GenBank/DDBJ whole genome shotgun (WGS) entry which is preliminary data.</text>
</comment>
<keyword evidence="3 4" id="KW-0472">Membrane</keyword>
<evidence type="ECO:0000259" key="5">
    <source>
        <dbReference type="PROSITE" id="PS50850"/>
    </source>
</evidence>
<keyword evidence="1 4" id="KW-0812">Transmembrane</keyword>